<name>A0ABS4S9Y8_9BACI</name>
<protein>
    <recommendedName>
        <fullName evidence="3">Prevent-host-death protein</fullName>
    </recommendedName>
</protein>
<sequence>MKKLQGYDAKLIKEILKDEDSVIEIDDKKYVVSLIEKPKIPISDESENKPRKKVQQMKLDILNGKEFAIDDVVEMMDQGKL</sequence>
<keyword evidence="2" id="KW-1185">Reference proteome</keyword>
<organism evidence="1 2">
    <name type="scientific">Virgibacillus alimentarius</name>
    <dbReference type="NCBI Taxonomy" id="698769"/>
    <lineage>
        <taxon>Bacteria</taxon>
        <taxon>Bacillati</taxon>
        <taxon>Bacillota</taxon>
        <taxon>Bacilli</taxon>
        <taxon>Bacillales</taxon>
        <taxon>Bacillaceae</taxon>
        <taxon>Virgibacillus</taxon>
    </lineage>
</organism>
<evidence type="ECO:0000313" key="2">
    <source>
        <dbReference type="Proteomes" id="UP001519294"/>
    </source>
</evidence>
<accession>A0ABS4S9Y8</accession>
<dbReference type="RefSeq" id="WP_029266119.1">
    <property type="nucleotide sequence ID" value="NZ_JAGIKX010000024.1"/>
</dbReference>
<proteinExistence type="predicted"/>
<comment type="caution">
    <text evidence="1">The sequence shown here is derived from an EMBL/GenBank/DDBJ whole genome shotgun (WGS) entry which is preliminary data.</text>
</comment>
<evidence type="ECO:0000313" key="1">
    <source>
        <dbReference type="EMBL" id="MBP2258326.1"/>
    </source>
</evidence>
<dbReference type="Proteomes" id="UP001519294">
    <property type="component" value="Unassembled WGS sequence"/>
</dbReference>
<gene>
    <name evidence="1" type="ORF">J2Z81_002309</name>
</gene>
<dbReference type="EMBL" id="JAGIKX010000024">
    <property type="protein sequence ID" value="MBP2258326.1"/>
    <property type="molecule type" value="Genomic_DNA"/>
</dbReference>
<evidence type="ECO:0008006" key="3">
    <source>
        <dbReference type="Google" id="ProtNLM"/>
    </source>
</evidence>
<reference evidence="1 2" key="1">
    <citation type="submission" date="2021-03" db="EMBL/GenBank/DDBJ databases">
        <title>Genomic Encyclopedia of Type Strains, Phase IV (KMG-IV): sequencing the most valuable type-strain genomes for metagenomic binning, comparative biology and taxonomic classification.</title>
        <authorList>
            <person name="Goeker M."/>
        </authorList>
    </citation>
    <scope>NUCLEOTIDE SEQUENCE [LARGE SCALE GENOMIC DNA]</scope>
    <source>
        <strain evidence="1 2">DSM 25790</strain>
    </source>
</reference>